<dbReference type="Gene3D" id="1.20.1110.10">
    <property type="entry name" value="Calcium-transporting ATPase, transmembrane domain"/>
    <property type="match status" value="1"/>
</dbReference>
<comment type="subcellular location">
    <subcellularLocation>
        <location evidence="1">Cell membrane</location>
        <topology evidence="1">Multi-pass membrane protein</topology>
    </subcellularLocation>
</comment>
<sequence>MGPQVVGAAHGEEVIGALSRLVSRAATAATLPVAVAGSCAASAVSVGVDVATLPARRLAGALPSVDVDVVGAVRAAVGELIGEPSRRCWRGGDRCWIEIRGLDGQDGGEVATAALDAVRAHAGVRSARLNVPLARLVVSVEGAEPTLRELCDVVASAEHRARQAAGDVSRPSPTDLPGDGVVLAAAAVAAAASAAGLCVAVVGRVMPLPRLPTALTAAVTLVDYQPGLRTIVENRLGTTGADTGFALAAATAYSLTQSPAAVAVECARHLGRVGETLAGARAWARQESVLARYADAPAAPPPGPRPGPPPAGPVERHAQRSGLIQALAAPSVAVASANLGSAAAAAVVAAPKAARFARESFASALGRGLADEHDVLSLRPEALRRLDRVDAVVIDPQVLLGDRLRVSAVRKVPDRLRAAAWQWAQEQIGHDALGTGWHRVAGPEFSRHNGFRGDVLIRHAHHPLAASLLAEVRRSSAELVSLDVDELDDLRSTFDELWPLDGAGDTALAGGVRRLQEAGHTVAVVSSTASQALSAADVAIGLIPRGGPPPWSAHVLAADLAGVWQLLHALPAARKASQRGVEIATGASLLGALLMVPGVRGQGPGPVTAGAAAGLSTGFWLARGALRASVPVPAPTYEWHAMSVEQVRRLLPAPDADDGGSPQPAPTTASSSSMAMVGRVVAPVQRAVWDFAGALRGELSDPLTPVLAVGSAASAMLGSPGDALLVGAVLAGNSALAAIQQVRAERLIGRLLAVQDPPARRVSNGSTDAPRSETVEATRLRPGDLIEVRPGEVVPADARLITADDLETDESSLTGESLPVVKQSDATPGVPLAERACMVYAGTTVVAGTAVAVVTAAGESTQAQHAVQAPSGQSRAVGLQTQLRELTNRALPVSLAGGGLVAGLGLLRRLSLRGAISSGVAVSVAAVPEGLPLVATLAQQASARRLTKCGALVRSPRAVEALGRIDVICFDKTGTLSQNRLRVRDVFVAEGFPRQALLDYAARATPPKNGDRHEHATDAAVVAASPEADATRDRDVVYLPFRSGRPYSASISGDQLFLKGAPELVLAACADPGDAQRSVRRLATDGLRVIAVAHRQLTAAQAAAARKDPDAFAELCRQDLRIVGLLGLSDTPREEAAPLLASLQDQQIGVRLITGDHPITATAIAAELGMAVTSEQVISGTEWEALSRHAQEQAVADRVVFSRMTPENKVQIVETLERSGLVCAMVGDGANDAAAIRAATVGIGVAARGSDPARSAADMMLLDGRIGSLLDAVDEGRQLWRRAQAATAVLLGGNAGEVAFAIVGTALTGRSPLNTRQLLLVNTLTDALPAAALAVSAPTSRMRSAGRGPNQAALWRTVAVRGATTAAAATSAWALGSITGRPQRASTMGLIALVSTQLGQTLIDSHGPLVVATAAGSLLLMGAAISTPGVSGLLGCTPVGPLAWSQALGAAGLATAAAAVAPRLLSGSAGDQPSISTTPARHSTAYNSRSGMRRTPATASVSGSEPTLTPVLDTVTTVQSAGVQTSNTP</sequence>
<feature type="region of interest" description="Disordered" evidence="8">
    <location>
        <begin position="1468"/>
        <end position="1509"/>
    </location>
</feature>
<dbReference type="InterPro" id="IPR023214">
    <property type="entry name" value="HAD_sf"/>
</dbReference>
<dbReference type="InterPro" id="IPR059000">
    <property type="entry name" value="ATPase_P-type_domA"/>
</dbReference>
<dbReference type="Pfam" id="PF00122">
    <property type="entry name" value="E1-E2_ATPase"/>
    <property type="match status" value="1"/>
</dbReference>
<reference evidence="11 12" key="1">
    <citation type="submission" date="2013-06" db="EMBL/GenBank/DDBJ databases">
        <title>The draft sequence of the Mycobacterium elephantis genome.</title>
        <authorList>
            <person name="Pettersson F.B."/>
            <person name="Das S."/>
            <person name="Dasgupta S."/>
            <person name="Bhattacharya A."/>
            <person name="Kirsebom L.A."/>
        </authorList>
    </citation>
    <scope>NUCLEOTIDE SEQUENCE [LARGE SCALE GENOMIC DNA]</scope>
    <source>
        <strain evidence="11 12">DSM 44368</strain>
    </source>
</reference>
<dbReference type="InterPro" id="IPR006068">
    <property type="entry name" value="ATPase_P-typ_cation-transptr_C"/>
</dbReference>
<dbReference type="InterPro" id="IPR044492">
    <property type="entry name" value="P_typ_ATPase_HD_dom"/>
</dbReference>
<feature type="domain" description="Cation-transporting P-type ATPase C-terminal" evidence="10">
    <location>
        <begin position="1311"/>
        <end position="1458"/>
    </location>
</feature>
<dbReference type="GO" id="GO:0016887">
    <property type="term" value="F:ATP hydrolysis activity"/>
    <property type="evidence" value="ECO:0007669"/>
    <property type="project" value="InterPro"/>
</dbReference>
<keyword evidence="5" id="KW-1133">Transmembrane helix</keyword>
<keyword evidence="6" id="KW-0472">Membrane</keyword>
<dbReference type="Pfam" id="PF00689">
    <property type="entry name" value="Cation_ATPase_C"/>
    <property type="match status" value="1"/>
</dbReference>
<evidence type="ECO:0000256" key="1">
    <source>
        <dbReference type="ARBA" id="ARBA00004651"/>
    </source>
</evidence>
<dbReference type="SUPFAM" id="SSF81653">
    <property type="entry name" value="Calcium ATPase, transduction domain A"/>
    <property type="match status" value="1"/>
</dbReference>
<dbReference type="Gene3D" id="3.40.50.1000">
    <property type="entry name" value="HAD superfamily/HAD-like"/>
    <property type="match status" value="1"/>
</dbReference>
<dbReference type="InterPro" id="IPR008250">
    <property type="entry name" value="ATPase_P-typ_transduc_dom_A_sf"/>
</dbReference>
<evidence type="ECO:0000256" key="3">
    <source>
        <dbReference type="ARBA" id="ARBA00022692"/>
    </source>
</evidence>
<dbReference type="SFLD" id="SFLDS00003">
    <property type="entry name" value="Haloacid_Dehalogenase"/>
    <property type="match status" value="1"/>
</dbReference>
<protein>
    <submittedName>
        <fullName evidence="11">Uncharacterized protein</fullName>
    </submittedName>
</protein>
<organism evidence="11 12">
    <name type="scientific">Mycolicibacterium elephantis DSM 44368</name>
    <dbReference type="NCBI Taxonomy" id="1335622"/>
    <lineage>
        <taxon>Bacteria</taxon>
        <taxon>Bacillati</taxon>
        <taxon>Actinomycetota</taxon>
        <taxon>Actinomycetes</taxon>
        <taxon>Mycobacteriales</taxon>
        <taxon>Mycobacteriaceae</taxon>
        <taxon>Mycolicibacterium</taxon>
    </lineage>
</organism>
<evidence type="ECO:0000259" key="9">
    <source>
        <dbReference type="Pfam" id="PF00122"/>
    </source>
</evidence>
<accession>A0A439DN12</accession>
<evidence type="ECO:0000256" key="4">
    <source>
        <dbReference type="ARBA" id="ARBA00022967"/>
    </source>
</evidence>
<dbReference type="Gene3D" id="3.40.1110.10">
    <property type="entry name" value="Calcium-transporting ATPase, cytoplasmic domain N"/>
    <property type="match status" value="1"/>
</dbReference>
<dbReference type="InterPro" id="IPR023299">
    <property type="entry name" value="ATPase_P-typ_cyto_dom_N"/>
</dbReference>
<dbReference type="InterPro" id="IPR036412">
    <property type="entry name" value="HAD-like_sf"/>
</dbReference>
<gene>
    <name evidence="11" type="ORF">MELE44368_07465</name>
</gene>
<proteinExistence type="predicted"/>
<dbReference type="SFLD" id="SFLDF00027">
    <property type="entry name" value="p-type_atpase"/>
    <property type="match status" value="1"/>
</dbReference>
<feature type="compositionally biased region" description="Pro residues" evidence="8">
    <location>
        <begin position="298"/>
        <end position="312"/>
    </location>
</feature>
<evidence type="ECO:0000256" key="6">
    <source>
        <dbReference type="ARBA" id="ARBA00023136"/>
    </source>
</evidence>
<dbReference type="SUPFAM" id="SSF56784">
    <property type="entry name" value="HAD-like"/>
    <property type="match status" value="1"/>
</dbReference>
<dbReference type="GO" id="GO:0005524">
    <property type="term" value="F:ATP binding"/>
    <property type="evidence" value="ECO:0007669"/>
    <property type="project" value="InterPro"/>
</dbReference>
<evidence type="ECO:0000256" key="7">
    <source>
        <dbReference type="ARBA" id="ARBA00049360"/>
    </source>
</evidence>
<evidence type="ECO:0000256" key="5">
    <source>
        <dbReference type="ARBA" id="ARBA00022989"/>
    </source>
</evidence>
<dbReference type="InterPro" id="IPR001757">
    <property type="entry name" value="P_typ_ATPase"/>
</dbReference>
<dbReference type="PANTHER" id="PTHR42861">
    <property type="entry name" value="CALCIUM-TRANSPORTING ATPASE"/>
    <property type="match status" value="1"/>
</dbReference>
<dbReference type="InterPro" id="IPR023298">
    <property type="entry name" value="ATPase_P-typ_TM_dom_sf"/>
</dbReference>
<keyword evidence="12" id="KW-1185">Reference proteome</keyword>
<dbReference type="NCBIfam" id="TIGR01494">
    <property type="entry name" value="ATPase_P-type"/>
    <property type="match status" value="2"/>
</dbReference>
<feature type="domain" description="P-type ATPase A" evidence="9">
    <location>
        <begin position="757"/>
        <end position="868"/>
    </location>
</feature>
<evidence type="ECO:0000313" key="12">
    <source>
        <dbReference type="Proteomes" id="UP000287177"/>
    </source>
</evidence>
<feature type="region of interest" description="Disordered" evidence="8">
    <location>
        <begin position="295"/>
        <end position="318"/>
    </location>
</feature>
<keyword evidence="4" id="KW-1278">Translocase</keyword>
<keyword evidence="2" id="KW-1003">Cell membrane</keyword>
<dbReference type="SFLD" id="SFLDG00002">
    <property type="entry name" value="C1.7:_P-type_atpase_like"/>
    <property type="match status" value="1"/>
</dbReference>
<evidence type="ECO:0000313" key="11">
    <source>
        <dbReference type="EMBL" id="RWA16444.1"/>
    </source>
</evidence>
<evidence type="ECO:0000256" key="2">
    <source>
        <dbReference type="ARBA" id="ARBA00022475"/>
    </source>
</evidence>
<comment type="catalytic activity">
    <reaction evidence="7">
        <text>ATP + H2O = ADP + phosphate + H(+)</text>
        <dbReference type="Rhea" id="RHEA:13065"/>
        <dbReference type="ChEBI" id="CHEBI:15377"/>
        <dbReference type="ChEBI" id="CHEBI:15378"/>
        <dbReference type="ChEBI" id="CHEBI:30616"/>
        <dbReference type="ChEBI" id="CHEBI:43474"/>
        <dbReference type="ChEBI" id="CHEBI:456216"/>
    </reaction>
</comment>
<feature type="region of interest" description="Disordered" evidence="8">
    <location>
        <begin position="652"/>
        <end position="674"/>
    </location>
</feature>
<dbReference type="Proteomes" id="UP000287177">
    <property type="component" value="Unassembled WGS sequence"/>
</dbReference>
<comment type="caution">
    <text evidence="11">The sequence shown here is derived from an EMBL/GenBank/DDBJ whole genome shotgun (WGS) entry which is preliminary data.</text>
</comment>
<dbReference type="GO" id="GO:0005886">
    <property type="term" value="C:plasma membrane"/>
    <property type="evidence" value="ECO:0007669"/>
    <property type="project" value="UniProtKB-SubCell"/>
</dbReference>
<dbReference type="Pfam" id="PF00702">
    <property type="entry name" value="Hydrolase"/>
    <property type="match status" value="1"/>
</dbReference>
<dbReference type="Gene3D" id="2.70.150.10">
    <property type="entry name" value="Calcium-transporting ATPase, cytoplasmic transduction domain A"/>
    <property type="match status" value="1"/>
</dbReference>
<dbReference type="PRINTS" id="PR00119">
    <property type="entry name" value="CATATPASE"/>
</dbReference>
<dbReference type="SUPFAM" id="SSF81665">
    <property type="entry name" value="Calcium ATPase, transmembrane domain M"/>
    <property type="match status" value="1"/>
</dbReference>
<evidence type="ECO:0000256" key="8">
    <source>
        <dbReference type="SAM" id="MobiDB-lite"/>
    </source>
</evidence>
<dbReference type="PRINTS" id="PR00120">
    <property type="entry name" value="HATPASE"/>
</dbReference>
<keyword evidence="3" id="KW-0812">Transmembrane</keyword>
<name>A0A439DN12_9MYCO</name>
<feature type="compositionally biased region" description="Polar residues" evidence="8">
    <location>
        <begin position="1469"/>
        <end position="1490"/>
    </location>
</feature>
<evidence type="ECO:0000259" key="10">
    <source>
        <dbReference type="Pfam" id="PF00689"/>
    </source>
</evidence>
<dbReference type="EMBL" id="ATDN01000056">
    <property type="protein sequence ID" value="RWA16444.1"/>
    <property type="molecule type" value="Genomic_DNA"/>
</dbReference>